<dbReference type="PANTHER" id="PTHR11695">
    <property type="entry name" value="ALCOHOL DEHYDROGENASE RELATED"/>
    <property type="match status" value="1"/>
</dbReference>
<dbReference type="SUPFAM" id="SSF51735">
    <property type="entry name" value="NAD(P)-binding Rossmann-fold domains"/>
    <property type="match status" value="1"/>
</dbReference>
<accession>A0A2V1HZA8</accession>
<dbReference type="InterPro" id="IPR036291">
    <property type="entry name" value="NAD(P)-bd_dom_sf"/>
</dbReference>
<dbReference type="Gene3D" id="3.40.50.720">
    <property type="entry name" value="NAD(P)-binding Rossmann-like Domain"/>
    <property type="match status" value="1"/>
</dbReference>
<dbReference type="EMBL" id="QEOP01000001">
    <property type="protein sequence ID" value="PVZ96347.1"/>
    <property type="molecule type" value="Genomic_DNA"/>
</dbReference>
<dbReference type="SUPFAM" id="SSF50129">
    <property type="entry name" value="GroES-like"/>
    <property type="match status" value="1"/>
</dbReference>
<gene>
    <name evidence="2" type="ORF">DDQ50_03905</name>
</gene>
<dbReference type="Proteomes" id="UP000244893">
    <property type="component" value="Unassembled WGS sequence"/>
</dbReference>
<dbReference type="SMART" id="SM00829">
    <property type="entry name" value="PKS_ER"/>
    <property type="match status" value="1"/>
</dbReference>
<dbReference type="InterPro" id="IPR050700">
    <property type="entry name" value="YIM1/Zinc_Alcohol_DH_Fams"/>
</dbReference>
<evidence type="ECO:0000259" key="1">
    <source>
        <dbReference type="SMART" id="SM00829"/>
    </source>
</evidence>
<feature type="domain" description="Enoyl reductase (ER)" evidence="1">
    <location>
        <begin position="10"/>
        <end position="313"/>
    </location>
</feature>
<evidence type="ECO:0000313" key="3">
    <source>
        <dbReference type="Proteomes" id="UP000244893"/>
    </source>
</evidence>
<dbReference type="GO" id="GO:0016491">
    <property type="term" value="F:oxidoreductase activity"/>
    <property type="evidence" value="ECO:0007669"/>
    <property type="project" value="InterPro"/>
</dbReference>
<evidence type="ECO:0000313" key="2">
    <source>
        <dbReference type="EMBL" id="PVZ96347.1"/>
    </source>
</evidence>
<reference evidence="2 3" key="1">
    <citation type="submission" date="2018-05" db="EMBL/GenBank/DDBJ databases">
        <title>Amnibacterium sp. M8JJ-5, whole genome shotgun sequence.</title>
        <authorList>
            <person name="Tuo L."/>
        </authorList>
    </citation>
    <scope>NUCLEOTIDE SEQUENCE [LARGE SCALE GENOMIC DNA]</scope>
    <source>
        <strain evidence="2 3">M8JJ-5</strain>
    </source>
</reference>
<keyword evidence="3" id="KW-1185">Reference proteome</keyword>
<dbReference type="InterPro" id="IPR020843">
    <property type="entry name" value="ER"/>
</dbReference>
<dbReference type="Pfam" id="PF08240">
    <property type="entry name" value="ADH_N"/>
    <property type="match status" value="1"/>
</dbReference>
<dbReference type="OrthoDB" id="3175656at2"/>
<dbReference type="PANTHER" id="PTHR11695:SF294">
    <property type="entry name" value="RETICULON-4-INTERACTING PROTEIN 1, MITOCHONDRIAL"/>
    <property type="match status" value="1"/>
</dbReference>
<dbReference type="InterPro" id="IPR013154">
    <property type="entry name" value="ADH-like_N"/>
</dbReference>
<name>A0A2V1HZA8_9MICO</name>
<sequence>MRAVLAQKAGGPEVLGTELVTSPTRVGSEVLVRVLAAGVNPVDAKTRAGVGVAAGLPGWPTILGYDFSGVVVESPYRSFGLQPGDEVFGMTAFPHQGGSYAEYVSVPALNVARKPSVLSHTEAAAVPLAALTAWGATVDVAKAHEGQRVLVHAGAGGVGHLAVQFAAYFGADVTTTASAANADWLLSLGAREVIDYTTTRFDDILDDFDVVIDCVGEAKSSTATRSIPVLRQGGLLVSLPGDGIDAIVATAEAAGRRATGYWVIPDASTLSVIARLITSGDVKIAADHVFDLEQAADAHRLVESGHVRGKVVLKISDY</sequence>
<dbReference type="AlphaFoldDB" id="A0A2V1HZA8"/>
<dbReference type="InterPro" id="IPR011032">
    <property type="entry name" value="GroES-like_sf"/>
</dbReference>
<dbReference type="Gene3D" id="3.90.180.10">
    <property type="entry name" value="Medium-chain alcohol dehydrogenases, catalytic domain"/>
    <property type="match status" value="1"/>
</dbReference>
<organism evidence="2 3">
    <name type="scientific">Amnibacterium flavum</name>
    <dbReference type="NCBI Taxonomy" id="2173173"/>
    <lineage>
        <taxon>Bacteria</taxon>
        <taxon>Bacillati</taxon>
        <taxon>Actinomycetota</taxon>
        <taxon>Actinomycetes</taxon>
        <taxon>Micrococcales</taxon>
        <taxon>Microbacteriaceae</taxon>
        <taxon>Amnibacterium</taxon>
    </lineage>
</organism>
<protein>
    <submittedName>
        <fullName evidence="2">NADPH:quinone reductase</fullName>
    </submittedName>
</protein>
<proteinExistence type="predicted"/>
<dbReference type="CDD" id="cd05289">
    <property type="entry name" value="MDR_like_2"/>
    <property type="match status" value="1"/>
</dbReference>
<dbReference type="Pfam" id="PF13602">
    <property type="entry name" value="ADH_zinc_N_2"/>
    <property type="match status" value="1"/>
</dbReference>
<comment type="caution">
    <text evidence="2">The sequence shown here is derived from an EMBL/GenBank/DDBJ whole genome shotgun (WGS) entry which is preliminary data.</text>
</comment>